<evidence type="ECO:0000313" key="2">
    <source>
        <dbReference type="Proteomes" id="UP001604277"/>
    </source>
</evidence>
<dbReference type="EMBL" id="JBFOLJ010000007">
    <property type="protein sequence ID" value="KAL2522857.1"/>
    <property type="molecule type" value="Genomic_DNA"/>
</dbReference>
<evidence type="ECO:0000313" key="1">
    <source>
        <dbReference type="EMBL" id="KAL2522857.1"/>
    </source>
</evidence>
<dbReference type="Proteomes" id="UP001604277">
    <property type="component" value="Unassembled WGS sequence"/>
</dbReference>
<name>A0ABD1UCX9_9LAMI</name>
<proteinExistence type="predicted"/>
<dbReference type="AlphaFoldDB" id="A0ABD1UCX9"/>
<comment type="caution">
    <text evidence="1">The sequence shown here is derived from an EMBL/GenBank/DDBJ whole genome shotgun (WGS) entry which is preliminary data.</text>
</comment>
<reference evidence="2" key="1">
    <citation type="submission" date="2024-07" db="EMBL/GenBank/DDBJ databases">
        <title>Two chromosome-level genome assemblies of Korean endemic species Abeliophyllum distichum and Forsythia ovata (Oleaceae).</title>
        <authorList>
            <person name="Jang H."/>
        </authorList>
    </citation>
    <scope>NUCLEOTIDE SEQUENCE [LARGE SCALE GENOMIC DNA]</scope>
</reference>
<keyword evidence="2" id="KW-1185">Reference proteome</keyword>
<gene>
    <name evidence="1" type="ORF">Fot_26780</name>
</gene>
<sequence>MGGFAAWVHREDGGGLCVSELRGGVGKPMVVEERPAKLEVEMEGEKRKRRPTTGGGFKKLASVNGCSKCAFVVEGWPSICLQKSHGETLREKERIRKIYRLIALRGLSFDIQSQEP</sequence>
<organism evidence="1 2">
    <name type="scientific">Forsythia ovata</name>
    <dbReference type="NCBI Taxonomy" id="205694"/>
    <lineage>
        <taxon>Eukaryota</taxon>
        <taxon>Viridiplantae</taxon>
        <taxon>Streptophyta</taxon>
        <taxon>Embryophyta</taxon>
        <taxon>Tracheophyta</taxon>
        <taxon>Spermatophyta</taxon>
        <taxon>Magnoliopsida</taxon>
        <taxon>eudicotyledons</taxon>
        <taxon>Gunneridae</taxon>
        <taxon>Pentapetalae</taxon>
        <taxon>asterids</taxon>
        <taxon>lamiids</taxon>
        <taxon>Lamiales</taxon>
        <taxon>Oleaceae</taxon>
        <taxon>Forsythieae</taxon>
        <taxon>Forsythia</taxon>
    </lineage>
</organism>
<accession>A0ABD1UCX9</accession>
<protein>
    <submittedName>
        <fullName evidence="1">Uncharacterized protein</fullName>
    </submittedName>
</protein>